<evidence type="ECO:0000313" key="3">
    <source>
        <dbReference type="Proteomes" id="UP000036608"/>
    </source>
</evidence>
<proteinExistence type="predicted"/>
<feature type="transmembrane region" description="Helical" evidence="1">
    <location>
        <begin position="99"/>
        <end position="118"/>
    </location>
</feature>
<dbReference type="OrthoDB" id="6902794at2"/>
<gene>
    <name evidence="2" type="ORF">AA957_23835</name>
</gene>
<dbReference type="PATRIC" id="fig|200450.3.peg.4897"/>
<sequence length="120" mass="13497">MNPAIQQSQAVLQALRERVSLSTSEMYMKIGREEPVKVPRFNVVPLGKNLFDVVERSTGVSRGARTGHDGACQYADQLERNADFFKAAKATSRRFGFRMLRWTLGFAGMMVLFAYYGAQP</sequence>
<keyword evidence="1" id="KW-0472">Membrane</keyword>
<dbReference type="KEGG" id="ptv:AA957_23835"/>
<name>A0A0H5ADC3_9PSED</name>
<dbReference type="RefSeq" id="WP_049712350.1">
    <property type="nucleotide sequence ID" value="NZ_CP011507.1"/>
</dbReference>
<keyword evidence="1" id="KW-1133">Transmembrane helix</keyword>
<dbReference type="Proteomes" id="UP000036608">
    <property type="component" value="Chromosome"/>
</dbReference>
<evidence type="ECO:0000256" key="1">
    <source>
        <dbReference type="SAM" id="Phobius"/>
    </source>
</evidence>
<accession>A0A0H5ADC3</accession>
<organism evidence="2 3">
    <name type="scientific">Pseudomonas trivialis</name>
    <dbReference type="NCBI Taxonomy" id="200450"/>
    <lineage>
        <taxon>Bacteria</taxon>
        <taxon>Pseudomonadati</taxon>
        <taxon>Pseudomonadota</taxon>
        <taxon>Gammaproteobacteria</taxon>
        <taxon>Pseudomonadales</taxon>
        <taxon>Pseudomonadaceae</taxon>
        <taxon>Pseudomonas</taxon>
    </lineage>
</organism>
<reference evidence="2 3" key="1">
    <citation type="journal article" date="2015" name="Genome Announc.">
        <title>Complete Genome Sequence of the Rhizobacterium Pseudomonas trivialis Strain IHBB745 with Multiple Plant Growth-Promoting Activities and Tolerance to Desiccation and Alkalinity.</title>
        <authorList>
            <person name="Gulati A."/>
            <person name="Swarnkar M.K."/>
            <person name="Vyas P."/>
            <person name="Rahi P."/>
            <person name="Thakur R."/>
            <person name="Thakur N."/>
            <person name="Singh A.K."/>
        </authorList>
    </citation>
    <scope>NUCLEOTIDE SEQUENCE [LARGE SCALE GENOMIC DNA]</scope>
    <source>
        <strain evidence="3">745</strain>
    </source>
</reference>
<protein>
    <submittedName>
        <fullName evidence="2">Uncharacterized protein</fullName>
    </submittedName>
</protein>
<keyword evidence="1" id="KW-0812">Transmembrane</keyword>
<dbReference type="EMBL" id="CP011507">
    <property type="protein sequence ID" value="AKS09021.1"/>
    <property type="molecule type" value="Genomic_DNA"/>
</dbReference>
<evidence type="ECO:0000313" key="2">
    <source>
        <dbReference type="EMBL" id="AKS09021.1"/>
    </source>
</evidence>
<dbReference type="AlphaFoldDB" id="A0A0H5ADC3"/>
<reference evidence="3" key="2">
    <citation type="submission" date="2015-05" db="EMBL/GenBank/DDBJ databases">
        <authorList>
            <person name="Swarnkar M.K."/>
            <person name="Vyas P."/>
            <person name="Rahi P."/>
            <person name="Thakur R."/>
            <person name="Thakur N."/>
            <person name="Singh A.K."/>
            <person name="Gulati A."/>
        </authorList>
    </citation>
    <scope>NUCLEOTIDE SEQUENCE [LARGE SCALE GENOMIC DNA]</scope>
    <source>
        <strain evidence="3">745</strain>
    </source>
</reference>